<dbReference type="SUPFAM" id="SSF47923">
    <property type="entry name" value="Ypt/Rab-GAP domain of gyp1p"/>
    <property type="match status" value="3"/>
</dbReference>
<feature type="compositionally biased region" description="Low complexity" evidence="1">
    <location>
        <begin position="165"/>
        <end position="178"/>
    </location>
</feature>
<keyword evidence="4" id="KW-1185">Reference proteome</keyword>
<dbReference type="InterPro" id="IPR035969">
    <property type="entry name" value="Rab-GAP_TBC_sf"/>
</dbReference>
<organism evidence="3 4">
    <name type="scientific">Capsaspora owczarzaki (strain ATCC 30864)</name>
    <dbReference type="NCBI Taxonomy" id="595528"/>
    <lineage>
        <taxon>Eukaryota</taxon>
        <taxon>Filasterea</taxon>
        <taxon>Capsaspora</taxon>
    </lineage>
</organism>
<dbReference type="AlphaFoldDB" id="A0A0D2X1M0"/>
<evidence type="ECO:0000313" key="4">
    <source>
        <dbReference type="Proteomes" id="UP000008743"/>
    </source>
</evidence>
<sequence>MQADLSLDASSLRAKYEQLLEQGNTNPQDTSALLAQLRDLILKHGIPEEPSGQLGRANSTSCTLRGRIWKVLLGVQRLDAEYYIALVKAGKAHVHQKIRNDTFRTLRSDKTFSSIVTEAELIRVLNAFANSQPPPPGSRPSSVLVTNTPSAPSPISPPSGGSGNSGAASTPGAAAQNGGSLPQRPPTDLGLPNADRFRISYVQGMNVLLAPLLYVMPELDAFYCFSRLILTCLPAYVQPTLDGVHAGMSLVDKILQRVDPQLHQTLTKTVETQLFAMPPVMTLSACTPPLHEVLQLWDFLLAFGVHCNIPCVVAQLILVRDKLLSNEKTRRSLSRQFPDLDARAIITLAVVLLRDLPDDWYDGLVRHPFAPPSDSR</sequence>
<dbReference type="Proteomes" id="UP000008743">
    <property type="component" value="Unassembled WGS sequence"/>
</dbReference>
<dbReference type="PANTHER" id="PTHR22957">
    <property type="entry name" value="TBC1 DOMAIN FAMILY MEMBER GTPASE-ACTIVATING PROTEIN"/>
    <property type="match status" value="1"/>
</dbReference>
<evidence type="ECO:0000313" key="3">
    <source>
        <dbReference type="EMBL" id="KJE91044.1"/>
    </source>
</evidence>
<dbReference type="PhylomeDB" id="A0A0D2X1M0"/>
<dbReference type="Gene3D" id="1.10.8.270">
    <property type="entry name" value="putative rabgap domain of human tbc1 domain family member 14 like domains"/>
    <property type="match status" value="2"/>
</dbReference>
<dbReference type="RefSeq" id="XP_004348994.2">
    <property type="nucleotide sequence ID" value="XM_004348944.2"/>
</dbReference>
<dbReference type="InParanoid" id="A0A0D2X1M0"/>
<protein>
    <submittedName>
        <fullName evidence="3">Mitotic check point protein</fullName>
    </submittedName>
</protein>
<dbReference type="OrthoDB" id="10263206at2759"/>
<feature type="compositionally biased region" description="Low complexity" evidence="1">
    <location>
        <begin position="139"/>
        <end position="150"/>
    </location>
</feature>
<dbReference type="Pfam" id="PF00566">
    <property type="entry name" value="RabGAP-TBC"/>
    <property type="match status" value="1"/>
</dbReference>
<dbReference type="FunCoup" id="A0A0D2X1M0">
    <property type="interactions" value="52"/>
</dbReference>
<dbReference type="PROSITE" id="PS50086">
    <property type="entry name" value="TBC_RABGAP"/>
    <property type="match status" value="1"/>
</dbReference>
<dbReference type="PANTHER" id="PTHR22957:SF263">
    <property type="entry name" value="MITOTIC CHECK POINT PROTEIN BUB2"/>
    <property type="match status" value="1"/>
</dbReference>
<dbReference type="STRING" id="595528.A0A0D2X1M0"/>
<feature type="domain" description="Rab-GAP TBC" evidence="2">
    <location>
        <begin position="59"/>
        <end position="304"/>
    </location>
</feature>
<dbReference type="EMBL" id="KE346362">
    <property type="protein sequence ID" value="KJE91044.1"/>
    <property type="molecule type" value="Genomic_DNA"/>
</dbReference>
<gene>
    <name evidence="3" type="ORF">CAOG_002244</name>
</gene>
<evidence type="ECO:0000256" key="1">
    <source>
        <dbReference type="SAM" id="MobiDB-lite"/>
    </source>
</evidence>
<feature type="region of interest" description="Disordered" evidence="1">
    <location>
        <begin position="131"/>
        <end position="189"/>
    </location>
</feature>
<reference evidence="4" key="1">
    <citation type="submission" date="2011-02" db="EMBL/GenBank/DDBJ databases">
        <title>The Genome Sequence of Capsaspora owczarzaki ATCC 30864.</title>
        <authorList>
            <person name="Russ C."/>
            <person name="Cuomo C."/>
            <person name="Burger G."/>
            <person name="Gray M.W."/>
            <person name="Holland P.W.H."/>
            <person name="King N."/>
            <person name="Lang F.B.F."/>
            <person name="Roger A.J."/>
            <person name="Ruiz-Trillo I."/>
            <person name="Young S.K."/>
            <person name="Zeng Q."/>
            <person name="Gargeya S."/>
            <person name="Alvarado L."/>
            <person name="Berlin A."/>
            <person name="Chapman S.B."/>
            <person name="Chen Z."/>
            <person name="Freedman E."/>
            <person name="Gellesch M."/>
            <person name="Goldberg J."/>
            <person name="Griggs A."/>
            <person name="Gujja S."/>
            <person name="Heilman E."/>
            <person name="Heiman D."/>
            <person name="Howarth C."/>
            <person name="Mehta T."/>
            <person name="Neiman D."/>
            <person name="Pearson M."/>
            <person name="Roberts A."/>
            <person name="Saif S."/>
            <person name="Shea T."/>
            <person name="Shenoy N."/>
            <person name="Sisk P."/>
            <person name="Stolte C."/>
            <person name="Sykes S."/>
            <person name="White J."/>
            <person name="Yandava C."/>
            <person name="Haas B."/>
            <person name="Nusbaum C."/>
            <person name="Birren B."/>
        </authorList>
    </citation>
    <scope>NUCLEOTIDE SEQUENCE</scope>
    <source>
        <strain evidence="4">ATCC 30864</strain>
    </source>
</reference>
<accession>A0A0D2X1M0</accession>
<dbReference type="InterPro" id="IPR000195">
    <property type="entry name" value="Rab-GAP-TBC_dom"/>
</dbReference>
<proteinExistence type="predicted"/>
<name>A0A0D2X1M0_CAPO3</name>
<dbReference type="Gene3D" id="1.10.472.80">
    <property type="entry name" value="Ypt/Rab-GAP domain of gyp1p, domain 3"/>
    <property type="match status" value="1"/>
</dbReference>
<evidence type="ECO:0000259" key="2">
    <source>
        <dbReference type="PROSITE" id="PS50086"/>
    </source>
</evidence>
<dbReference type="SMART" id="SM00164">
    <property type="entry name" value="TBC"/>
    <property type="match status" value="1"/>
</dbReference>
<dbReference type="GO" id="GO:0005096">
    <property type="term" value="F:GTPase activator activity"/>
    <property type="evidence" value="ECO:0007669"/>
    <property type="project" value="TreeGrafter"/>
</dbReference>